<dbReference type="Proteomes" id="UP000310689">
    <property type="component" value="Unassembled WGS sequence"/>
</dbReference>
<keyword evidence="6 8" id="KW-1133">Transmembrane helix</keyword>
<keyword evidence="4" id="KW-0378">Hydrolase</keyword>
<dbReference type="Pfam" id="PF04258">
    <property type="entry name" value="Peptidase_A22B"/>
    <property type="match status" value="1"/>
</dbReference>
<reference evidence="9 10" key="1">
    <citation type="submission" date="2019-03" db="EMBL/GenBank/DDBJ databases">
        <title>Sequencing 23 genomes of Wallemia ichthyophaga.</title>
        <authorList>
            <person name="Gostincar C."/>
        </authorList>
    </citation>
    <scope>NUCLEOTIDE SEQUENCE [LARGE SCALE GENOMIC DNA]</scope>
    <source>
        <strain evidence="9 10">EXF-6200</strain>
    </source>
</reference>
<evidence type="ECO:0000256" key="4">
    <source>
        <dbReference type="ARBA" id="ARBA00022801"/>
    </source>
</evidence>
<evidence type="ECO:0000256" key="3">
    <source>
        <dbReference type="ARBA" id="ARBA00022692"/>
    </source>
</evidence>
<comment type="subcellular location">
    <subcellularLocation>
        <location evidence="1">Endoplasmic reticulum membrane</location>
        <topology evidence="1">Multi-pass membrane protein</topology>
    </subcellularLocation>
</comment>
<feature type="transmembrane region" description="Helical" evidence="8">
    <location>
        <begin position="95"/>
        <end position="113"/>
    </location>
</feature>
<evidence type="ECO:0000313" key="9">
    <source>
        <dbReference type="EMBL" id="TIB36638.1"/>
    </source>
</evidence>
<feature type="transmembrane region" description="Helical" evidence="8">
    <location>
        <begin position="69"/>
        <end position="89"/>
    </location>
</feature>
<comment type="caution">
    <text evidence="9">The sequence shown here is derived from an EMBL/GenBank/DDBJ whole genome shotgun (WGS) entry which is preliminary data.</text>
</comment>
<dbReference type="GO" id="GO:0033619">
    <property type="term" value="P:membrane protein proteolysis"/>
    <property type="evidence" value="ECO:0007669"/>
    <property type="project" value="TreeGrafter"/>
</dbReference>
<proteinExistence type="inferred from homology"/>
<protein>
    <recommendedName>
        <fullName evidence="11">Minor histocompatibility antigen H13</fullName>
    </recommendedName>
</protein>
<dbReference type="InterPro" id="IPR007369">
    <property type="entry name" value="Peptidase_A22B_SPP"/>
</dbReference>
<evidence type="ECO:0000313" key="10">
    <source>
        <dbReference type="Proteomes" id="UP000310689"/>
    </source>
</evidence>
<dbReference type="AlphaFoldDB" id="A0A4T0J2K4"/>
<dbReference type="GO" id="GO:0098554">
    <property type="term" value="C:cytoplasmic side of endoplasmic reticulum membrane"/>
    <property type="evidence" value="ECO:0007669"/>
    <property type="project" value="TreeGrafter"/>
</dbReference>
<feature type="transmembrane region" description="Helical" evidence="8">
    <location>
        <begin position="199"/>
        <end position="217"/>
    </location>
</feature>
<dbReference type="PANTHER" id="PTHR12174">
    <property type="entry name" value="SIGNAL PEPTIDE PEPTIDASE"/>
    <property type="match status" value="1"/>
</dbReference>
<gene>
    <name evidence="9" type="ORF">E3P86_02413</name>
</gene>
<dbReference type="InterPro" id="IPR006639">
    <property type="entry name" value="Preselin/SPP"/>
</dbReference>
<evidence type="ECO:0000256" key="8">
    <source>
        <dbReference type="SAM" id="Phobius"/>
    </source>
</evidence>
<evidence type="ECO:0000256" key="6">
    <source>
        <dbReference type="ARBA" id="ARBA00022989"/>
    </source>
</evidence>
<organism evidence="9 10">
    <name type="scientific">Wallemia ichthyophaga</name>
    <dbReference type="NCBI Taxonomy" id="245174"/>
    <lineage>
        <taxon>Eukaryota</taxon>
        <taxon>Fungi</taxon>
        <taxon>Dikarya</taxon>
        <taxon>Basidiomycota</taxon>
        <taxon>Wallemiomycotina</taxon>
        <taxon>Wallemiomycetes</taxon>
        <taxon>Wallemiales</taxon>
        <taxon>Wallemiaceae</taxon>
        <taxon>Wallemia</taxon>
    </lineage>
</organism>
<evidence type="ECO:0000256" key="2">
    <source>
        <dbReference type="ARBA" id="ARBA00006859"/>
    </source>
</evidence>
<evidence type="ECO:0008006" key="11">
    <source>
        <dbReference type="Google" id="ProtNLM"/>
    </source>
</evidence>
<comment type="similarity">
    <text evidence="2">Belongs to the peptidase A22B family.</text>
</comment>
<dbReference type="EMBL" id="SPOI01000121">
    <property type="protein sequence ID" value="TIB36638.1"/>
    <property type="molecule type" value="Genomic_DNA"/>
</dbReference>
<feature type="transmembrane region" description="Helical" evidence="8">
    <location>
        <begin position="348"/>
        <end position="366"/>
    </location>
</feature>
<keyword evidence="3 8" id="KW-0812">Transmembrane</keyword>
<dbReference type="PANTHER" id="PTHR12174:SF23">
    <property type="entry name" value="MINOR HISTOCOMPATIBILITY ANTIGEN H13"/>
    <property type="match status" value="1"/>
</dbReference>
<sequence length="393" mass="43112">MTEHNLLFYAYAALGAQAVGSVYAGSWGALKTPKATKKLIRESKGELEDDEDEKDEDVSEKLNAGDAKMFPIIGSAVLGSLFLIVKYVSKEYLNILLGGYFALFGGFAGAKYLDSGFYHVIGSKLYNTLFPKWRLLLVKGKSEEARFPFTASSIAFLLLSLAASFSYLLFDRPWYLNNFLGLSFAWTGIKLIELDSLKTGAILLSGLFFYDVFWVFFTPVMVSVAKGIEAPIKLVWPKDAGIAFVADLAKKVGHECACLNKLVSDENPGLTLLGLGDIVLPGIFIALCLRLDLHLATVRHSEQKKSGLPPTSNDKFAKPYFTTCLIAYFLGLVATVVVMHNFKAAQPALLYLSPACIGSVALLSAARGEFKQAWSWTAEDDQEKDKADDKKSE</sequence>
<keyword evidence="7 8" id="KW-0472">Membrane</keyword>
<dbReference type="SMART" id="SM00730">
    <property type="entry name" value="PSN"/>
    <property type="match status" value="1"/>
</dbReference>
<dbReference type="GO" id="GO:0042500">
    <property type="term" value="F:aspartic endopeptidase activity, intramembrane cleaving"/>
    <property type="evidence" value="ECO:0007669"/>
    <property type="project" value="InterPro"/>
</dbReference>
<name>A0A4T0J2K4_WALIC</name>
<feature type="transmembrane region" description="Helical" evidence="8">
    <location>
        <begin position="6"/>
        <end position="30"/>
    </location>
</feature>
<keyword evidence="5" id="KW-0256">Endoplasmic reticulum</keyword>
<evidence type="ECO:0000256" key="7">
    <source>
        <dbReference type="ARBA" id="ARBA00023136"/>
    </source>
</evidence>
<dbReference type="GO" id="GO:0098553">
    <property type="term" value="C:lumenal side of endoplasmic reticulum membrane"/>
    <property type="evidence" value="ECO:0007669"/>
    <property type="project" value="TreeGrafter"/>
</dbReference>
<evidence type="ECO:0000256" key="5">
    <source>
        <dbReference type="ARBA" id="ARBA00022824"/>
    </source>
</evidence>
<accession>A0A4T0J2K4</accession>
<dbReference type="OMA" id="FLYDIWW"/>
<feature type="transmembrane region" description="Helical" evidence="8">
    <location>
        <begin position="147"/>
        <end position="168"/>
    </location>
</feature>
<dbReference type="GO" id="GO:0006465">
    <property type="term" value="P:signal peptide processing"/>
    <property type="evidence" value="ECO:0007669"/>
    <property type="project" value="TreeGrafter"/>
</dbReference>
<feature type="transmembrane region" description="Helical" evidence="8">
    <location>
        <begin position="319"/>
        <end position="342"/>
    </location>
</feature>
<evidence type="ECO:0000256" key="1">
    <source>
        <dbReference type="ARBA" id="ARBA00004477"/>
    </source>
</evidence>
<feature type="transmembrane region" description="Helical" evidence="8">
    <location>
        <begin position="278"/>
        <end position="298"/>
    </location>
</feature>